<dbReference type="PANTHER" id="PTHR43341">
    <property type="entry name" value="AMINO ACID PERMEASE"/>
    <property type="match status" value="1"/>
</dbReference>
<dbReference type="GO" id="GO:0015171">
    <property type="term" value="F:amino acid transmembrane transporter activity"/>
    <property type="evidence" value="ECO:0007669"/>
    <property type="project" value="TreeGrafter"/>
</dbReference>
<keyword evidence="3 8" id="KW-0812">Transmembrane</keyword>
<feature type="transmembrane region" description="Helical" evidence="8">
    <location>
        <begin position="545"/>
        <end position="564"/>
    </location>
</feature>
<dbReference type="PANTHER" id="PTHR43341:SF39">
    <property type="entry name" value="AMINO ACID TRANSPORTER (EUROFUNG)-RELATED"/>
    <property type="match status" value="1"/>
</dbReference>
<dbReference type="InterPro" id="IPR004841">
    <property type="entry name" value="AA-permease/SLC12A_dom"/>
</dbReference>
<evidence type="ECO:0000313" key="10">
    <source>
        <dbReference type="EMBL" id="CUS10535.1"/>
    </source>
</evidence>
<sequence length="608" mass="66992">MSNTPGGEGVPTPVSVKTGEEGSDLERNKSDQPVPYTGLVDEKEFGHVRRGLKARHVQFIAIGGIIGTGLFVGSGAALVRAGPLSILLAYSIVGTVVYSLMLAIGEMTTWLPIPGGLTVYANRYLGPSWGFAMGWNYCFGAAMTVCAEVSAAILLIEYWTDDVNKAVWIVIILAVIFLLNIFVVEGYGEAEFIFASVKIITIIGLLFLSVILCVGGGPNKDRIGFRYWAFAQLDFDELDKGLGEVSSLLSFVYLKAEALFCSSALWDAHFELVAQRLYLLFRCCSVYVNTIQEKTRRHEGLSRPRCFAFGGSEVICVAASETLNPRRNIPKAVRRTFWRVLIFYVFGVLSIGVLVPYNDKGLTTALDNGATGAAASPWVAAIVNAGIDVLPSIINAVILTSAWSCGNSFMYAASRNLYALAITGHAPKIFAKCSKRGIPYFAVVAVLLATTVSFLLMSEKSSVVFDWFLNITTVSSLFNWLTLFLATIRFRKGYLAQGVTREDLPFRSPLMPYAAYYGCGMVSIFIVISGFDIFFPGKFSAREFFAKYVGVLLFVAPFVFYKIWKRDSLTPLATMDIWTGKEEVDIYERENPPPEPKNTWEKIWFAIA</sequence>
<feature type="domain" description="Amino acid permease/ SLC12A" evidence="9">
    <location>
        <begin position="307"/>
        <end position="568"/>
    </location>
</feature>
<evidence type="ECO:0000256" key="3">
    <source>
        <dbReference type="ARBA" id="ARBA00022692"/>
    </source>
</evidence>
<evidence type="ECO:0000256" key="5">
    <source>
        <dbReference type="ARBA" id="ARBA00022989"/>
    </source>
</evidence>
<accession>A0A292PV02</accession>
<protein>
    <recommendedName>
        <fullName evidence="9">Amino acid permease/ SLC12A domain-containing protein</fullName>
    </recommendedName>
</protein>
<dbReference type="InterPro" id="IPR050524">
    <property type="entry name" value="APC_YAT"/>
</dbReference>
<keyword evidence="2" id="KW-0813">Transport</keyword>
<gene>
    <name evidence="10" type="ORF">GSTUAT00005399001</name>
</gene>
<feature type="transmembrane region" description="Helical" evidence="8">
    <location>
        <begin position="510"/>
        <end position="533"/>
    </location>
</feature>
<dbReference type="Proteomes" id="UP001412239">
    <property type="component" value="Unassembled WGS sequence"/>
</dbReference>
<feature type="transmembrane region" description="Helical" evidence="8">
    <location>
        <begin position="336"/>
        <end position="357"/>
    </location>
</feature>
<dbReference type="InterPro" id="IPR004840">
    <property type="entry name" value="Amino_acid_permease_CS"/>
</dbReference>
<evidence type="ECO:0000256" key="6">
    <source>
        <dbReference type="ARBA" id="ARBA00023136"/>
    </source>
</evidence>
<feature type="domain" description="Amino acid permease/ SLC12A" evidence="9">
    <location>
        <begin position="56"/>
        <end position="237"/>
    </location>
</feature>
<keyword evidence="6 8" id="KW-0472">Membrane</keyword>
<feature type="transmembrane region" description="Helical" evidence="8">
    <location>
        <begin position="133"/>
        <end position="155"/>
    </location>
</feature>
<feature type="transmembrane region" description="Helical" evidence="8">
    <location>
        <begin position="468"/>
        <end position="490"/>
    </location>
</feature>
<evidence type="ECO:0000313" key="11">
    <source>
        <dbReference type="Proteomes" id="UP001412239"/>
    </source>
</evidence>
<feature type="transmembrane region" description="Helical" evidence="8">
    <location>
        <begin position="167"/>
        <end position="187"/>
    </location>
</feature>
<organism evidence="10 11">
    <name type="scientific">Tuber aestivum</name>
    <name type="common">summer truffle</name>
    <dbReference type="NCBI Taxonomy" id="59557"/>
    <lineage>
        <taxon>Eukaryota</taxon>
        <taxon>Fungi</taxon>
        <taxon>Dikarya</taxon>
        <taxon>Ascomycota</taxon>
        <taxon>Pezizomycotina</taxon>
        <taxon>Pezizomycetes</taxon>
        <taxon>Pezizales</taxon>
        <taxon>Tuberaceae</taxon>
        <taxon>Tuber</taxon>
    </lineage>
</organism>
<dbReference type="PIRSF" id="PIRSF006060">
    <property type="entry name" value="AA_transporter"/>
    <property type="match status" value="1"/>
</dbReference>
<keyword evidence="4" id="KW-0029">Amino-acid transport</keyword>
<proteinExistence type="predicted"/>
<feature type="transmembrane region" description="Helical" evidence="8">
    <location>
        <begin position="86"/>
        <end position="113"/>
    </location>
</feature>
<feature type="transmembrane region" description="Helical" evidence="8">
    <location>
        <begin position="59"/>
        <end position="79"/>
    </location>
</feature>
<evidence type="ECO:0000256" key="1">
    <source>
        <dbReference type="ARBA" id="ARBA00004141"/>
    </source>
</evidence>
<feature type="transmembrane region" description="Helical" evidence="8">
    <location>
        <begin position="377"/>
        <end position="400"/>
    </location>
</feature>
<name>A0A292PV02_9PEZI</name>
<dbReference type="Gene3D" id="1.20.1740.10">
    <property type="entry name" value="Amino acid/polyamine transporter I"/>
    <property type="match status" value="2"/>
</dbReference>
<evidence type="ECO:0000256" key="2">
    <source>
        <dbReference type="ARBA" id="ARBA00022448"/>
    </source>
</evidence>
<feature type="region of interest" description="Disordered" evidence="7">
    <location>
        <begin position="1"/>
        <end position="37"/>
    </location>
</feature>
<dbReference type="EMBL" id="LN891045">
    <property type="protein sequence ID" value="CUS10535.1"/>
    <property type="molecule type" value="Genomic_DNA"/>
</dbReference>
<evidence type="ECO:0000256" key="4">
    <source>
        <dbReference type="ARBA" id="ARBA00022970"/>
    </source>
</evidence>
<feature type="transmembrane region" description="Helical" evidence="8">
    <location>
        <begin position="193"/>
        <end position="216"/>
    </location>
</feature>
<evidence type="ECO:0000256" key="7">
    <source>
        <dbReference type="SAM" id="MobiDB-lite"/>
    </source>
</evidence>
<comment type="subcellular location">
    <subcellularLocation>
        <location evidence="1">Membrane</location>
        <topology evidence="1">Multi-pass membrane protein</topology>
    </subcellularLocation>
</comment>
<evidence type="ECO:0000259" key="9">
    <source>
        <dbReference type="Pfam" id="PF00324"/>
    </source>
</evidence>
<reference evidence="10" key="1">
    <citation type="submission" date="2015-10" db="EMBL/GenBank/DDBJ databases">
        <authorList>
            <person name="Regsiter A."/>
            <person name="william w."/>
        </authorList>
    </citation>
    <scope>NUCLEOTIDE SEQUENCE</scope>
    <source>
        <strain evidence="10">Montdore</strain>
    </source>
</reference>
<dbReference type="GO" id="GO:0016020">
    <property type="term" value="C:membrane"/>
    <property type="evidence" value="ECO:0007669"/>
    <property type="project" value="UniProtKB-SubCell"/>
</dbReference>
<keyword evidence="11" id="KW-1185">Reference proteome</keyword>
<dbReference type="Pfam" id="PF00324">
    <property type="entry name" value="AA_permease"/>
    <property type="match status" value="2"/>
</dbReference>
<evidence type="ECO:0000256" key="8">
    <source>
        <dbReference type="SAM" id="Phobius"/>
    </source>
</evidence>
<feature type="transmembrane region" description="Helical" evidence="8">
    <location>
        <begin position="438"/>
        <end position="456"/>
    </location>
</feature>
<dbReference type="PROSITE" id="PS00218">
    <property type="entry name" value="AMINO_ACID_PERMEASE_1"/>
    <property type="match status" value="1"/>
</dbReference>
<feature type="compositionally biased region" description="Basic and acidic residues" evidence="7">
    <location>
        <begin position="18"/>
        <end position="30"/>
    </location>
</feature>
<keyword evidence="5 8" id="KW-1133">Transmembrane helix</keyword>
<dbReference type="AlphaFoldDB" id="A0A292PV02"/>